<comment type="caution">
    <text evidence="1">The sequence shown here is derived from an EMBL/GenBank/DDBJ whole genome shotgun (WGS) entry which is preliminary data.</text>
</comment>
<gene>
    <name evidence="1" type="ORF">WICPIJ_004755</name>
</gene>
<dbReference type="Proteomes" id="UP000774326">
    <property type="component" value="Unassembled WGS sequence"/>
</dbReference>
<accession>A0A9P8Q7A2</accession>
<evidence type="ECO:0000313" key="1">
    <source>
        <dbReference type="EMBL" id="KAH3684280.1"/>
    </source>
</evidence>
<dbReference type="EMBL" id="JAEUBG010002638">
    <property type="protein sequence ID" value="KAH3684280.1"/>
    <property type="molecule type" value="Genomic_DNA"/>
</dbReference>
<organism evidence="1 2">
    <name type="scientific">Wickerhamomyces pijperi</name>
    <name type="common">Yeast</name>
    <name type="synonym">Pichia pijperi</name>
    <dbReference type="NCBI Taxonomy" id="599730"/>
    <lineage>
        <taxon>Eukaryota</taxon>
        <taxon>Fungi</taxon>
        <taxon>Dikarya</taxon>
        <taxon>Ascomycota</taxon>
        <taxon>Saccharomycotina</taxon>
        <taxon>Saccharomycetes</taxon>
        <taxon>Phaffomycetales</taxon>
        <taxon>Wickerhamomycetaceae</taxon>
        <taxon>Wickerhamomyces</taxon>
    </lineage>
</organism>
<keyword evidence="2" id="KW-1185">Reference proteome</keyword>
<evidence type="ECO:0000313" key="2">
    <source>
        <dbReference type="Proteomes" id="UP000774326"/>
    </source>
</evidence>
<name>A0A9P8Q7A2_WICPI</name>
<reference evidence="1" key="2">
    <citation type="submission" date="2021-01" db="EMBL/GenBank/DDBJ databases">
        <authorList>
            <person name="Schikora-Tamarit M.A."/>
        </authorList>
    </citation>
    <scope>NUCLEOTIDE SEQUENCE</scope>
    <source>
        <strain evidence="1">CBS2887</strain>
    </source>
</reference>
<protein>
    <submittedName>
        <fullName evidence="1">Uncharacterized protein</fullName>
    </submittedName>
</protein>
<proteinExistence type="predicted"/>
<dbReference type="AlphaFoldDB" id="A0A9P8Q7A2"/>
<reference evidence="1" key="1">
    <citation type="journal article" date="2021" name="Open Biol.">
        <title>Shared evolutionary footprints suggest mitochondrial oxidative damage underlies multiple complex I losses in fungi.</title>
        <authorList>
            <person name="Schikora-Tamarit M.A."/>
            <person name="Marcet-Houben M."/>
            <person name="Nosek J."/>
            <person name="Gabaldon T."/>
        </authorList>
    </citation>
    <scope>NUCLEOTIDE SEQUENCE</scope>
    <source>
        <strain evidence="1">CBS2887</strain>
    </source>
</reference>
<sequence length="85" mass="9637">MFEPIPVIQTELVEEVLFQTSQLLVGTEDLPVNNDLLPWEISRSVPFALQFFNLGIEGDRSSLISGKLFVGEIDQIAESQWDLWS</sequence>